<name>A0A0C3B7E7_SERVB</name>
<dbReference type="InterPro" id="IPR027417">
    <property type="entry name" value="P-loop_NTPase"/>
</dbReference>
<dbReference type="PROSITE" id="PS51882">
    <property type="entry name" value="G_ALPHA"/>
    <property type="match status" value="1"/>
</dbReference>
<dbReference type="CDD" id="cd00066">
    <property type="entry name" value="G-alpha"/>
    <property type="match status" value="1"/>
</dbReference>
<dbReference type="SMART" id="SM00275">
    <property type="entry name" value="G_alpha"/>
    <property type="match status" value="1"/>
</dbReference>
<feature type="compositionally biased region" description="Basic and acidic residues" evidence="7">
    <location>
        <begin position="28"/>
        <end position="40"/>
    </location>
</feature>
<dbReference type="GO" id="GO:0046872">
    <property type="term" value="F:metal ion binding"/>
    <property type="evidence" value="ECO:0007669"/>
    <property type="project" value="UniProtKB-KW"/>
</dbReference>
<dbReference type="PANTHER" id="PTHR10218">
    <property type="entry name" value="GTP-BINDING PROTEIN ALPHA SUBUNIT"/>
    <property type="match status" value="1"/>
</dbReference>
<keyword evidence="6" id="KW-0460">Magnesium</keyword>
<dbReference type="FunFam" id="3.40.50.300:FF:000692">
    <property type="entry name" value="Guanine nucleotide-binding protein subunit alpha"/>
    <property type="match status" value="1"/>
</dbReference>
<feature type="region of interest" description="Disordered" evidence="7">
    <location>
        <begin position="192"/>
        <end position="217"/>
    </location>
</feature>
<keyword evidence="9" id="KW-1185">Reference proteome</keyword>
<dbReference type="GO" id="GO:0003924">
    <property type="term" value="F:GTPase activity"/>
    <property type="evidence" value="ECO:0007669"/>
    <property type="project" value="InterPro"/>
</dbReference>
<dbReference type="Proteomes" id="UP000054097">
    <property type="component" value="Unassembled WGS sequence"/>
</dbReference>
<evidence type="ECO:0000256" key="1">
    <source>
        <dbReference type="ARBA" id="ARBA00022723"/>
    </source>
</evidence>
<keyword evidence="3 5" id="KW-0342">GTP-binding</keyword>
<dbReference type="AlphaFoldDB" id="A0A0C3B7E7"/>
<evidence type="ECO:0000313" key="8">
    <source>
        <dbReference type="EMBL" id="KIM27401.1"/>
    </source>
</evidence>
<dbReference type="GO" id="GO:0031683">
    <property type="term" value="F:G-protein beta/gamma-subunit complex binding"/>
    <property type="evidence" value="ECO:0007669"/>
    <property type="project" value="InterPro"/>
</dbReference>
<feature type="binding site" evidence="5">
    <location>
        <begin position="315"/>
        <end position="321"/>
    </location>
    <ligand>
        <name>GTP</name>
        <dbReference type="ChEBI" id="CHEBI:37565"/>
    </ligand>
</feature>
<evidence type="ECO:0000313" key="9">
    <source>
        <dbReference type="Proteomes" id="UP000054097"/>
    </source>
</evidence>
<keyword evidence="4" id="KW-0807">Transducer</keyword>
<dbReference type="GO" id="GO:0005834">
    <property type="term" value="C:heterotrimeric G-protein complex"/>
    <property type="evidence" value="ECO:0007669"/>
    <property type="project" value="TreeGrafter"/>
</dbReference>
<dbReference type="SUPFAM" id="SSF47895">
    <property type="entry name" value="Transducin (alpha subunit), insertion domain"/>
    <property type="match status" value="1"/>
</dbReference>
<proteinExistence type="predicted"/>
<gene>
    <name evidence="8" type="ORF">M408DRAFT_169642</name>
</gene>
<accession>A0A0C3B7E7</accession>
<dbReference type="SUPFAM" id="SSF52540">
    <property type="entry name" value="P-loop containing nucleoside triphosphate hydrolases"/>
    <property type="match status" value="1"/>
</dbReference>
<dbReference type="PANTHER" id="PTHR10218:SF360">
    <property type="entry name" value="GUANINE NUCLEOTIDE-BINDING PROTEIN SUBUNIT ALPHA HOMOLOG"/>
    <property type="match status" value="1"/>
</dbReference>
<dbReference type="OrthoDB" id="5817230at2759"/>
<organism evidence="8 9">
    <name type="scientific">Serendipita vermifera MAFF 305830</name>
    <dbReference type="NCBI Taxonomy" id="933852"/>
    <lineage>
        <taxon>Eukaryota</taxon>
        <taxon>Fungi</taxon>
        <taxon>Dikarya</taxon>
        <taxon>Basidiomycota</taxon>
        <taxon>Agaricomycotina</taxon>
        <taxon>Agaricomycetes</taxon>
        <taxon>Sebacinales</taxon>
        <taxon>Serendipitaceae</taxon>
        <taxon>Serendipita</taxon>
    </lineage>
</organism>
<dbReference type="InterPro" id="IPR001019">
    <property type="entry name" value="Gprotein_alpha_su"/>
</dbReference>
<dbReference type="EMBL" id="KN824299">
    <property type="protein sequence ID" value="KIM27401.1"/>
    <property type="molecule type" value="Genomic_DNA"/>
</dbReference>
<protein>
    <recommendedName>
        <fullName evidence="10">G-alpha-domain-containing protein</fullName>
    </recommendedName>
</protein>
<dbReference type="GO" id="GO:0001664">
    <property type="term" value="F:G protein-coupled receptor binding"/>
    <property type="evidence" value="ECO:0007669"/>
    <property type="project" value="TreeGrafter"/>
</dbReference>
<evidence type="ECO:0000256" key="3">
    <source>
        <dbReference type="ARBA" id="ARBA00023134"/>
    </source>
</evidence>
<reference evidence="8 9" key="1">
    <citation type="submission" date="2014-04" db="EMBL/GenBank/DDBJ databases">
        <authorList>
            <consortium name="DOE Joint Genome Institute"/>
            <person name="Kuo A."/>
            <person name="Zuccaro A."/>
            <person name="Kohler A."/>
            <person name="Nagy L.G."/>
            <person name="Floudas D."/>
            <person name="Copeland A."/>
            <person name="Barry K.W."/>
            <person name="Cichocki N."/>
            <person name="Veneault-Fourrey C."/>
            <person name="LaButti K."/>
            <person name="Lindquist E.A."/>
            <person name="Lipzen A."/>
            <person name="Lundell T."/>
            <person name="Morin E."/>
            <person name="Murat C."/>
            <person name="Sun H."/>
            <person name="Tunlid A."/>
            <person name="Henrissat B."/>
            <person name="Grigoriev I.V."/>
            <person name="Hibbett D.S."/>
            <person name="Martin F."/>
            <person name="Nordberg H.P."/>
            <person name="Cantor M.N."/>
            <person name="Hua S.X."/>
        </authorList>
    </citation>
    <scope>NUCLEOTIDE SEQUENCE [LARGE SCALE GENOMIC DNA]</scope>
    <source>
        <strain evidence="8 9">MAFF 305830</strain>
    </source>
</reference>
<evidence type="ECO:0000256" key="5">
    <source>
        <dbReference type="PIRSR" id="PIRSR601019-1"/>
    </source>
</evidence>
<sequence>MSATTHGRARADSDPLSRVLKPASGESPQERQARLEQEAEAKRISDAIDEQLRREKVEKTKARKEIRVLLLGQSESGKSTTLKQFQLLYAPSSFAIEAPSWRPIIYLNLVRSIRRILEIITIAEIDYNAYDDQPLSPVSPTIGTPERARRPTLNLGITDEELAAFASIRAALSPLLDLEDRLIALLSDPEEDSGEATHLNTSAFRTTAGGAGRGKEVALGGGWKRALGKWSGKNGSRHGHGSAENDEVDWTTDPRDPIHVLQRCATDMEILWEDERVQDILRKRRARMEENPGFYLNDIRRIVSSTYIPSIDDVLKARLKTLGVVEHRFSPTAGGTLGGNRFSKGTGQGEVDWLIYDVGGARNQRHVWAPFFDDVQALIFLAPISAFDQVLTEDTLVNRMEDSMLLWRNIVSNKLLRNVNLVLFLNKCDLLQKKLQSGIQLKTYMTSYGDRPNDFESIGRYFQSKFAAMHQTMTPNPERELYIHLTSVIDTRATEKIINSVREMILKDSLKRTKLL</sequence>
<dbReference type="GO" id="GO:0007188">
    <property type="term" value="P:adenylate cyclase-modulating G protein-coupled receptor signaling pathway"/>
    <property type="evidence" value="ECO:0007669"/>
    <property type="project" value="TreeGrafter"/>
</dbReference>
<feature type="region of interest" description="Disordered" evidence="7">
    <location>
        <begin position="1"/>
        <end position="40"/>
    </location>
</feature>
<keyword evidence="1 6" id="KW-0479">Metal-binding</keyword>
<evidence type="ECO:0000256" key="7">
    <source>
        <dbReference type="SAM" id="MobiDB-lite"/>
    </source>
</evidence>
<feature type="region of interest" description="Disordered" evidence="7">
    <location>
        <begin position="230"/>
        <end position="251"/>
    </location>
</feature>
<evidence type="ECO:0008006" key="10">
    <source>
        <dbReference type="Google" id="ProtNLM"/>
    </source>
</evidence>
<dbReference type="Gene3D" id="3.40.50.300">
    <property type="entry name" value="P-loop containing nucleotide triphosphate hydrolases"/>
    <property type="match status" value="2"/>
</dbReference>
<evidence type="ECO:0000256" key="4">
    <source>
        <dbReference type="ARBA" id="ARBA00023224"/>
    </source>
</evidence>
<dbReference type="Pfam" id="PF00503">
    <property type="entry name" value="G-alpha"/>
    <property type="match status" value="1"/>
</dbReference>
<dbReference type="HOGENOM" id="CLU_014184_1_1_1"/>
<evidence type="ECO:0000256" key="2">
    <source>
        <dbReference type="ARBA" id="ARBA00022741"/>
    </source>
</evidence>
<feature type="binding site" evidence="6">
    <location>
        <position position="321"/>
    </location>
    <ligand>
        <name>Mg(2+)</name>
        <dbReference type="ChEBI" id="CHEBI:18420"/>
    </ligand>
</feature>
<evidence type="ECO:0000256" key="6">
    <source>
        <dbReference type="PIRSR" id="PIRSR601019-2"/>
    </source>
</evidence>
<keyword evidence="2 5" id="KW-0547">Nucleotide-binding</keyword>
<dbReference type="GO" id="GO:0005737">
    <property type="term" value="C:cytoplasm"/>
    <property type="evidence" value="ECO:0007669"/>
    <property type="project" value="TreeGrafter"/>
</dbReference>
<dbReference type="PRINTS" id="PR00318">
    <property type="entry name" value="GPROTEINA"/>
</dbReference>
<feature type="binding site" evidence="5">
    <location>
        <begin position="426"/>
        <end position="429"/>
    </location>
    <ligand>
        <name>GTP</name>
        <dbReference type="ChEBI" id="CHEBI:37565"/>
    </ligand>
</feature>
<dbReference type="STRING" id="933852.A0A0C3B7E7"/>
<dbReference type="GO" id="GO:0005525">
    <property type="term" value="F:GTP binding"/>
    <property type="evidence" value="ECO:0007669"/>
    <property type="project" value="UniProtKB-KW"/>
</dbReference>
<dbReference type="InterPro" id="IPR011025">
    <property type="entry name" value="GproteinA_insert"/>
</dbReference>
<reference evidence="9" key="2">
    <citation type="submission" date="2015-01" db="EMBL/GenBank/DDBJ databases">
        <title>Evolutionary Origins and Diversification of the Mycorrhizal Mutualists.</title>
        <authorList>
            <consortium name="DOE Joint Genome Institute"/>
            <consortium name="Mycorrhizal Genomics Consortium"/>
            <person name="Kohler A."/>
            <person name="Kuo A."/>
            <person name="Nagy L.G."/>
            <person name="Floudas D."/>
            <person name="Copeland A."/>
            <person name="Barry K.W."/>
            <person name="Cichocki N."/>
            <person name="Veneault-Fourrey C."/>
            <person name="LaButti K."/>
            <person name="Lindquist E.A."/>
            <person name="Lipzen A."/>
            <person name="Lundell T."/>
            <person name="Morin E."/>
            <person name="Murat C."/>
            <person name="Riley R."/>
            <person name="Ohm R."/>
            <person name="Sun H."/>
            <person name="Tunlid A."/>
            <person name="Henrissat B."/>
            <person name="Grigoriev I.V."/>
            <person name="Hibbett D.S."/>
            <person name="Martin F."/>
        </authorList>
    </citation>
    <scope>NUCLEOTIDE SEQUENCE [LARGE SCALE GENOMIC DNA]</scope>
    <source>
        <strain evidence="9">MAFF 305830</strain>
    </source>
</reference>